<dbReference type="AlphaFoldDB" id="A0A5E4Q1E1"/>
<evidence type="ECO:0000313" key="1">
    <source>
        <dbReference type="EMBL" id="VVC92032.1"/>
    </source>
</evidence>
<accession>A0A5E4Q1E1</accession>
<name>A0A5E4Q1E1_9NEOP</name>
<dbReference type="Proteomes" id="UP000324832">
    <property type="component" value="Unassembled WGS sequence"/>
</dbReference>
<dbReference type="EMBL" id="FZQP02001193">
    <property type="protein sequence ID" value="VVC92032.1"/>
    <property type="molecule type" value="Genomic_DNA"/>
</dbReference>
<protein>
    <submittedName>
        <fullName evidence="1">Uncharacterized protein</fullName>
    </submittedName>
</protein>
<proteinExistence type="predicted"/>
<gene>
    <name evidence="1" type="ORF">LSINAPIS_LOCUS4553</name>
</gene>
<evidence type="ECO:0000313" key="2">
    <source>
        <dbReference type="Proteomes" id="UP000324832"/>
    </source>
</evidence>
<keyword evidence="2" id="KW-1185">Reference proteome</keyword>
<sequence length="82" mass="9554">MIVVFFLCSQTTVSYKTLKEFKEQFKEVQNDKEFSTSDAWVGKAMDFIYSNKTMMNILARELWEVGSRTIDKIVGMKGKVEK</sequence>
<organism evidence="1 2">
    <name type="scientific">Leptidea sinapis</name>
    <dbReference type="NCBI Taxonomy" id="189913"/>
    <lineage>
        <taxon>Eukaryota</taxon>
        <taxon>Metazoa</taxon>
        <taxon>Ecdysozoa</taxon>
        <taxon>Arthropoda</taxon>
        <taxon>Hexapoda</taxon>
        <taxon>Insecta</taxon>
        <taxon>Pterygota</taxon>
        <taxon>Neoptera</taxon>
        <taxon>Endopterygota</taxon>
        <taxon>Lepidoptera</taxon>
        <taxon>Glossata</taxon>
        <taxon>Ditrysia</taxon>
        <taxon>Papilionoidea</taxon>
        <taxon>Pieridae</taxon>
        <taxon>Dismorphiinae</taxon>
        <taxon>Leptidea</taxon>
    </lineage>
</organism>
<reference evidence="1 2" key="1">
    <citation type="submission" date="2017-07" db="EMBL/GenBank/DDBJ databases">
        <authorList>
            <person name="Talla V."/>
            <person name="Backstrom N."/>
        </authorList>
    </citation>
    <scope>NUCLEOTIDE SEQUENCE [LARGE SCALE GENOMIC DNA]</scope>
</reference>